<dbReference type="Pfam" id="PF07727">
    <property type="entry name" value="RVT_2"/>
    <property type="match status" value="1"/>
</dbReference>
<feature type="non-terminal residue" evidence="4">
    <location>
        <position position="1769"/>
    </location>
</feature>
<evidence type="ECO:0000313" key="4">
    <source>
        <dbReference type="EMBL" id="CAK0894063.1"/>
    </source>
</evidence>
<evidence type="ECO:0000256" key="1">
    <source>
        <dbReference type="SAM" id="MobiDB-lite"/>
    </source>
</evidence>
<dbReference type="CDD" id="cd09272">
    <property type="entry name" value="RNase_HI_RT_Ty1"/>
    <property type="match status" value="1"/>
</dbReference>
<feature type="region of interest" description="Disordered" evidence="1">
    <location>
        <begin position="259"/>
        <end position="288"/>
    </location>
</feature>
<name>A0ABN9X487_9DINO</name>
<dbReference type="InterPro" id="IPR001878">
    <property type="entry name" value="Znf_CCHC"/>
</dbReference>
<feature type="region of interest" description="Disordered" evidence="1">
    <location>
        <begin position="543"/>
        <end position="563"/>
    </location>
</feature>
<feature type="region of interest" description="Disordered" evidence="1">
    <location>
        <begin position="993"/>
        <end position="1075"/>
    </location>
</feature>
<feature type="compositionally biased region" description="Low complexity" evidence="1">
    <location>
        <begin position="543"/>
        <end position="559"/>
    </location>
</feature>
<sequence>MAADNGAAGVQLLDSRGIGKAPTFSGKREDFEDWTFPFESYCGLLGWTAGLERSRDAEEPLTADDLGEQGVLVGRSLYHLLASTTKGTAQSVVKLCPRGDGFEAMRRLYREYRPRLNEEHGQMLQQILAPTWWKDREGKERFAEVLIAWDELISRYERATGEQVTQNMKTSTIMAHAPEEVKVMLRSAQREVRSDITQMRSCIFEAVIGQSGVVSRPPTANKGSNDMDVDAISKGKGKDGKDKCQICHKPSHTARDCFWRDKGKQKGDGKGRGAAAGTKGGRDAKGKGKDGYTFSGKCDYCHKTGHKKADCKKRIADERSKGNAAIEQESTDPKTVAKIEYAEYECGICDDDQLYCMAMEVEDPETECCGMELVETTFITLDTSSDCHVGPTFFGEGCRRGEDHGPRLLDAQRNEIKMDSIATMPMVVTDECEQLKLLKADFRLGDTVSKPILSLLEVMDKGAEFWLSAKTGMCMYPGGDLSKGIPLTRKNNTLGFNAKTFKTATEAKEFAASVNANEQQEEAFVPTPGAAGSGAATAAPAAAPAAAASAPERGGAAESAGRERLARHPVVLREGQEIVLHPSSRVEDTRARLKEMGQPIYGREDELRARLSDAERRLTAQHLKVKELERRHEESVQGGPTIAPREVVGPAAPTDEERAAHELLRLARAPWREACARGNETTEPRKTLTFDQKDTGKAQITLDFCYLKTNGDWAEIGDEEPPAADIFATTLVMADRDTLMFNAVSMPTKAVTDYAIASVSSFIEGMHLTTADIKTDGEPAIVNLVEEVRKRLSKSIKLEEKRGNLKDSQSMGAIEAPIRWFQAKVRTCKFDLEKRYGMNITADAPIWRWLTRYVSWATSTYRPRADGRTSHQAAYGVTYNGEILPFGETALFKTPISHTRQIAATSLKHKGESSFVKGIWIGKHKESDDHLFLTPAGWHRARTCRRLEPALRADDKLMKAVKALPWDARSAKPCELLPRLQRPMPTIVLTAAEQKAKTEAQEAAREAAPPQGAPEQGAQPAAAASAGPSAAPAGPGAGAAAAARPEEKSTTDADAPMTPRGLVRPADAEDFGAPGKRAKHVDAISLDDPIDYSILDRMGTDCYMTVSGLEPAVELKGKREALEVLAHYGVHRDVPRSESGEFKRIRARWEPQMRGSICKWRYVAQEFKWMELRDDVFAASSSAQTSRLVDFVSIKEENHGTFIADCVKAYYQADQTEKVCVEPPAEYLAILAEMGIPTDVVWALNKMLPGQRVAGAGWVDKAAKTLKGEGFDRSECQPQFYYHREKKILIEVHMDDFHGEGPISSLEGIIKRLREVFDLKATDVIRQGRYSHLKRDRLRLMNGNIMLMPNVKHIDDLIYVMGMEKAKPTRVPSLTEEDPTWSPELDEIERAKFRTGVGIALYISPDRADIQRDVQLMTRNLSQPTEFDRKRLVKLVRYLKGAKTYGVLMEKPTGSKPGEVKLQLFTDTDFATCKETRRAMTCGITKLDGVHFAAFARRQGVQSTSSGEAEFYGAISVVMDGKLVKNMLEWLGYKVTWELGVDSSAAKAMINREGVGKVKHLGVRALWIQQERKVHGLIIKKESGTKNVADLGTKAHATERFEHLRELAGIMDCSEMDKHKELEACSVTTSAWAKQGLLATLLAQGVTGGATKASECAVRDLDQGAVTLWEATKLQDWIDDHTTMIILIVMMTTFVAGALLGCLICKWWAKMDSTTKQNLVKHTNAPNRRKELSNKVKFTDRRATGENELAANGKVSEATCLDEAPWGRA</sequence>
<reference evidence="4" key="1">
    <citation type="submission" date="2023-10" db="EMBL/GenBank/DDBJ databases">
        <authorList>
            <person name="Chen Y."/>
            <person name="Shah S."/>
            <person name="Dougan E. K."/>
            <person name="Thang M."/>
            <person name="Chan C."/>
        </authorList>
    </citation>
    <scope>NUCLEOTIDE SEQUENCE [LARGE SCALE GENOMIC DNA]</scope>
</reference>
<feature type="compositionally biased region" description="Basic and acidic residues" evidence="1">
    <location>
        <begin position="259"/>
        <end position="271"/>
    </location>
</feature>
<evidence type="ECO:0000313" key="5">
    <source>
        <dbReference type="Proteomes" id="UP001189429"/>
    </source>
</evidence>
<organism evidence="4 5">
    <name type="scientific">Prorocentrum cordatum</name>
    <dbReference type="NCBI Taxonomy" id="2364126"/>
    <lineage>
        <taxon>Eukaryota</taxon>
        <taxon>Sar</taxon>
        <taxon>Alveolata</taxon>
        <taxon>Dinophyceae</taxon>
        <taxon>Prorocentrales</taxon>
        <taxon>Prorocentraceae</taxon>
        <taxon>Prorocentrum</taxon>
    </lineage>
</organism>
<keyword evidence="2" id="KW-0812">Transmembrane</keyword>
<keyword evidence="2" id="KW-0472">Membrane</keyword>
<protein>
    <recommendedName>
        <fullName evidence="3">CCHC-type domain-containing protein</fullName>
    </recommendedName>
</protein>
<dbReference type="InterPro" id="IPR013103">
    <property type="entry name" value="RVT_2"/>
</dbReference>
<gene>
    <name evidence="4" type="ORF">PCOR1329_LOCUS73213</name>
</gene>
<evidence type="ECO:0000256" key="2">
    <source>
        <dbReference type="SAM" id="Phobius"/>
    </source>
</evidence>
<accession>A0ABN9X487</accession>
<dbReference type="SMART" id="SM00343">
    <property type="entry name" value="ZnF_C2HC"/>
    <property type="match status" value="2"/>
</dbReference>
<keyword evidence="2" id="KW-1133">Transmembrane helix</keyword>
<dbReference type="PANTHER" id="PTHR11439">
    <property type="entry name" value="GAG-POL-RELATED RETROTRANSPOSON"/>
    <property type="match status" value="1"/>
</dbReference>
<dbReference type="Proteomes" id="UP001189429">
    <property type="component" value="Unassembled WGS sequence"/>
</dbReference>
<dbReference type="PANTHER" id="PTHR11439:SF463">
    <property type="entry name" value="REVERSE TRANSCRIPTASE TY1_COPIA-TYPE DOMAIN-CONTAINING PROTEIN"/>
    <property type="match status" value="1"/>
</dbReference>
<feature type="transmembrane region" description="Helical" evidence="2">
    <location>
        <begin position="1684"/>
        <end position="1709"/>
    </location>
</feature>
<comment type="caution">
    <text evidence="4">The sequence shown here is derived from an EMBL/GenBank/DDBJ whole genome shotgun (WGS) entry which is preliminary data.</text>
</comment>
<dbReference type="Gene3D" id="4.10.60.10">
    <property type="entry name" value="Zinc finger, CCHC-type"/>
    <property type="match status" value="1"/>
</dbReference>
<feature type="compositionally biased region" description="Low complexity" evidence="1">
    <location>
        <begin position="1006"/>
        <end position="1043"/>
    </location>
</feature>
<feature type="compositionally biased region" description="Basic and acidic residues" evidence="1">
    <location>
        <begin position="994"/>
        <end position="1005"/>
    </location>
</feature>
<feature type="domain" description="CCHC-type" evidence="3">
    <location>
        <begin position="243"/>
        <end position="259"/>
    </location>
</feature>
<feature type="domain" description="CCHC-type" evidence="3">
    <location>
        <begin position="297"/>
        <end position="313"/>
    </location>
</feature>
<keyword evidence="5" id="KW-1185">Reference proteome</keyword>
<evidence type="ECO:0000259" key="3">
    <source>
        <dbReference type="SMART" id="SM00343"/>
    </source>
</evidence>
<proteinExistence type="predicted"/>
<dbReference type="EMBL" id="CAUYUJ010019841">
    <property type="protein sequence ID" value="CAK0894063.1"/>
    <property type="molecule type" value="Genomic_DNA"/>
</dbReference>